<reference evidence="3" key="1">
    <citation type="submission" date="2020-02" db="EMBL/GenBank/DDBJ databases">
        <authorList>
            <person name="Scholz U."/>
            <person name="Mascher M."/>
            <person name="Fiebig A."/>
        </authorList>
    </citation>
    <scope>NUCLEOTIDE SEQUENCE</scope>
</reference>
<protein>
    <submittedName>
        <fullName evidence="3">Uncharacterized protein</fullName>
    </submittedName>
</protein>
<feature type="domain" description="FBD" evidence="1">
    <location>
        <begin position="407"/>
        <end position="448"/>
    </location>
</feature>
<dbReference type="InterPro" id="IPR055411">
    <property type="entry name" value="LRR_FXL15/At3g58940/PEG3-like"/>
</dbReference>
<dbReference type="PANTHER" id="PTHR34145:SF28">
    <property type="entry name" value="F-BOX DOMAIN-CONTAINING PROTEIN"/>
    <property type="match status" value="1"/>
</dbReference>
<proteinExistence type="predicted"/>
<dbReference type="EMBL" id="LR746267">
    <property type="protein sequence ID" value="CAA7394513.1"/>
    <property type="molecule type" value="Genomic_DNA"/>
</dbReference>
<evidence type="ECO:0000313" key="3">
    <source>
        <dbReference type="EMBL" id="CAA7394513.1"/>
    </source>
</evidence>
<dbReference type="Pfam" id="PF24758">
    <property type="entry name" value="LRR_At5g56370"/>
    <property type="match status" value="1"/>
</dbReference>
<dbReference type="SUPFAM" id="SSF81383">
    <property type="entry name" value="F-box domain"/>
    <property type="match status" value="1"/>
</dbReference>
<feature type="domain" description="F-box/LRR-repeat protein 15/At3g58940/PEG3-like LRR" evidence="2">
    <location>
        <begin position="126"/>
        <end position="270"/>
    </location>
</feature>
<evidence type="ECO:0000313" key="4">
    <source>
        <dbReference type="Proteomes" id="UP000663760"/>
    </source>
</evidence>
<dbReference type="PANTHER" id="PTHR34145">
    <property type="entry name" value="OS02G0105600 PROTEIN"/>
    <property type="match status" value="1"/>
</dbReference>
<dbReference type="Gene3D" id="3.80.10.10">
    <property type="entry name" value="Ribonuclease Inhibitor"/>
    <property type="match status" value="1"/>
</dbReference>
<accession>A0A7I8KA15</accession>
<evidence type="ECO:0000259" key="2">
    <source>
        <dbReference type="Pfam" id="PF24758"/>
    </source>
</evidence>
<dbReference type="InterPro" id="IPR053772">
    <property type="entry name" value="At1g61320/At1g61330-like"/>
</dbReference>
<dbReference type="AlphaFoldDB" id="A0A7I8KA15"/>
<name>A0A7I8KA15_SPIIN</name>
<evidence type="ECO:0000259" key="1">
    <source>
        <dbReference type="Pfam" id="PF08387"/>
    </source>
</evidence>
<dbReference type="Proteomes" id="UP000663760">
    <property type="component" value="Chromosome 4"/>
</dbReference>
<dbReference type="InterPro" id="IPR032675">
    <property type="entry name" value="LRR_dom_sf"/>
</dbReference>
<sequence>MESPRKKLRRVVGFESLPDEVVAHILSFMTFKEAVMKSGLGRRWRHQWLRCRSIDLDESLFTLGAKRRLLTADGRIFPPEDPKRTGRQLLIKFAGDFAARYAESRMESFRLVFSFPEEYPSEVWKWILAATSRKVASLDLDFSDPETDWVFDFGNGKFNLPAEIFELHQSLTSLSLSACEVLPHRFLGLHALRRLSLSRIFVRKRTFHTLLANLPLLEELYLKHLDIAEVYVAGCSRGLRKLTVDNCLPLDIGIRLVHAPALESFHYCGAVVPFEIEQIPRIVDVDVSFTEDDFMDGGDPLRDLLQNIYNAETLTVCGYLPQVIPRVHDPGRLPTVGEYNHRQLIINGVAFHREEIPGIALLLRSYTLLETLTIRLSADKKRLDGYEFPLRKAIGGSAFWDKELEIPFPCMEDNLRYVKLEGFTGQMNQVEFVEFLLTTARSLRELIICVSREPSKFGHTMERRWNIVHSLLYCPRASDRIRIDIE</sequence>
<keyword evidence="4" id="KW-1185">Reference proteome</keyword>
<dbReference type="InterPro" id="IPR006566">
    <property type="entry name" value="FBD"/>
</dbReference>
<dbReference type="Pfam" id="PF08387">
    <property type="entry name" value="FBD"/>
    <property type="match status" value="1"/>
</dbReference>
<gene>
    <name evidence="3" type="ORF">SI8410_04005174</name>
</gene>
<dbReference type="SUPFAM" id="SSF52047">
    <property type="entry name" value="RNI-like"/>
    <property type="match status" value="1"/>
</dbReference>
<organism evidence="3 4">
    <name type="scientific">Spirodela intermedia</name>
    <name type="common">Intermediate duckweed</name>
    <dbReference type="NCBI Taxonomy" id="51605"/>
    <lineage>
        <taxon>Eukaryota</taxon>
        <taxon>Viridiplantae</taxon>
        <taxon>Streptophyta</taxon>
        <taxon>Embryophyta</taxon>
        <taxon>Tracheophyta</taxon>
        <taxon>Spermatophyta</taxon>
        <taxon>Magnoliopsida</taxon>
        <taxon>Liliopsida</taxon>
        <taxon>Araceae</taxon>
        <taxon>Lemnoideae</taxon>
        <taxon>Spirodela</taxon>
    </lineage>
</organism>
<dbReference type="OrthoDB" id="776041at2759"/>
<dbReference type="InterPro" id="IPR036047">
    <property type="entry name" value="F-box-like_dom_sf"/>
</dbReference>